<dbReference type="Proteomes" id="UP000299102">
    <property type="component" value="Unassembled WGS sequence"/>
</dbReference>
<gene>
    <name evidence="2" type="ORF">EVAR_102278_1</name>
</gene>
<dbReference type="AlphaFoldDB" id="A0A4C1WIZ2"/>
<feature type="compositionally biased region" description="Basic and acidic residues" evidence="1">
    <location>
        <begin position="1"/>
        <end position="10"/>
    </location>
</feature>
<proteinExistence type="predicted"/>
<accession>A0A4C1WIZ2</accession>
<keyword evidence="3" id="KW-1185">Reference proteome</keyword>
<reference evidence="2 3" key="1">
    <citation type="journal article" date="2019" name="Commun. Biol.">
        <title>The bagworm genome reveals a unique fibroin gene that provides high tensile strength.</title>
        <authorList>
            <person name="Kono N."/>
            <person name="Nakamura H."/>
            <person name="Ohtoshi R."/>
            <person name="Tomita M."/>
            <person name="Numata K."/>
            <person name="Arakawa K."/>
        </authorList>
    </citation>
    <scope>NUCLEOTIDE SEQUENCE [LARGE SCALE GENOMIC DNA]</scope>
</reference>
<protein>
    <submittedName>
        <fullName evidence="2">Uncharacterized protein</fullName>
    </submittedName>
</protein>
<dbReference type="EMBL" id="BGZK01000563">
    <property type="protein sequence ID" value="GBP50309.1"/>
    <property type="molecule type" value="Genomic_DNA"/>
</dbReference>
<comment type="caution">
    <text evidence="2">The sequence shown here is derived from an EMBL/GenBank/DDBJ whole genome shotgun (WGS) entry which is preliminary data.</text>
</comment>
<evidence type="ECO:0000313" key="2">
    <source>
        <dbReference type="EMBL" id="GBP50309.1"/>
    </source>
</evidence>
<feature type="region of interest" description="Disordered" evidence="1">
    <location>
        <begin position="1"/>
        <end position="37"/>
    </location>
</feature>
<organism evidence="2 3">
    <name type="scientific">Eumeta variegata</name>
    <name type="common">Bagworm moth</name>
    <name type="synonym">Eumeta japonica</name>
    <dbReference type="NCBI Taxonomy" id="151549"/>
    <lineage>
        <taxon>Eukaryota</taxon>
        <taxon>Metazoa</taxon>
        <taxon>Ecdysozoa</taxon>
        <taxon>Arthropoda</taxon>
        <taxon>Hexapoda</taxon>
        <taxon>Insecta</taxon>
        <taxon>Pterygota</taxon>
        <taxon>Neoptera</taxon>
        <taxon>Endopterygota</taxon>
        <taxon>Lepidoptera</taxon>
        <taxon>Glossata</taxon>
        <taxon>Ditrysia</taxon>
        <taxon>Tineoidea</taxon>
        <taxon>Psychidae</taxon>
        <taxon>Oiketicinae</taxon>
        <taxon>Eumeta</taxon>
    </lineage>
</organism>
<sequence>MRLDKQRRAEVPVGAASAALTERGRRRQPRARVKARPGPLEMAGRVAVVAVVADACRRGPGRQCILSRTFVLRPPQATPPGSASIAVILAHRVFPQRRLMDGIFS</sequence>
<evidence type="ECO:0000256" key="1">
    <source>
        <dbReference type="SAM" id="MobiDB-lite"/>
    </source>
</evidence>
<name>A0A4C1WIZ2_EUMVA</name>
<feature type="compositionally biased region" description="Basic residues" evidence="1">
    <location>
        <begin position="24"/>
        <end position="35"/>
    </location>
</feature>
<evidence type="ECO:0000313" key="3">
    <source>
        <dbReference type="Proteomes" id="UP000299102"/>
    </source>
</evidence>